<evidence type="ECO:0000256" key="1">
    <source>
        <dbReference type="SAM" id="MobiDB-lite"/>
    </source>
</evidence>
<accession>A0ABN8ZUL1</accession>
<evidence type="ECO:0000313" key="3">
    <source>
        <dbReference type="Proteomes" id="UP001176941"/>
    </source>
</evidence>
<organism evidence="2 3">
    <name type="scientific">Rangifer tarandus platyrhynchus</name>
    <name type="common">Svalbard reindeer</name>
    <dbReference type="NCBI Taxonomy" id="3082113"/>
    <lineage>
        <taxon>Eukaryota</taxon>
        <taxon>Metazoa</taxon>
        <taxon>Chordata</taxon>
        <taxon>Craniata</taxon>
        <taxon>Vertebrata</taxon>
        <taxon>Euteleostomi</taxon>
        <taxon>Mammalia</taxon>
        <taxon>Eutheria</taxon>
        <taxon>Laurasiatheria</taxon>
        <taxon>Artiodactyla</taxon>
        <taxon>Ruminantia</taxon>
        <taxon>Pecora</taxon>
        <taxon>Cervidae</taxon>
        <taxon>Odocoileinae</taxon>
        <taxon>Rangifer</taxon>
    </lineage>
</organism>
<dbReference type="Proteomes" id="UP001176941">
    <property type="component" value="Chromosome 7"/>
</dbReference>
<proteinExistence type="predicted"/>
<feature type="region of interest" description="Disordered" evidence="1">
    <location>
        <begin position="156"/>
        <end position="208"/>
    </location>
</feature>
<reference evidence="2" key="1">
    <citation type="submission" date="2023-04" db="EMBL/GenBank/DDBJ databases">
        <authorList>
            <consortium name="ELIXIR-Norway"/>
        </authorList>
    </citation>
    <scope>NUCLEOTIDE SEQUENCE [LARGE SCALE GENOMIC DNA]</scope>
</reference>
<dbReference type="EMBL" id="OX459943">
    <property type="protein sequence ID" value="CAI9177444.1"/>
    <property type="molecule type" value="Genomic_DNA"/>
</dbReference>
<name>A0ABN8ZUL1_RANTA</name>
<evidence type="ECO:0000313" key="2">
    <source>
        <dbReference type="EMBL" id="CAI9177444.1"/>
    </source>
</evidence>
<sequence length="208" mass="22221">MCSDHSRRTVLAISNNDICSLFAKGPAVSVRRCQKQAETVTEGLNPHHALGKPTGAGGSAKNTFQHDPRPWFPPSGFGRAHQEQSPQGLRKDKYGIPAPWGERAAQPGPHTLTSGRPLALLSRLSLRACRVTMLFIASRAPAPYLALHARLMDPSCQRPHGAAAPQASSPRPARLPPPSNHPSGSEQASPLAAADPFEEAVSERGESR</sequence>
<gene>
    <name evidence="2" type="ORF">MRATA1EN1_LOCUS26406</name>
</gene>
<feature type="compositionally biased region" description="Low complexity" evidence="1">
    <location>
        <begin position="162"/>
        <end position="172"/>
    </location>
</feature>
<protein>
    <submittedName>
        <fullName evidence="2">Uncharacterized protein</fullName>
    </submittedName>
</protein>
<keyword evidence="3" id="KW-1185">Reference proteome</keyword>
<feature type="region of interest" description="Disordered" evidence="1">
    <location>
        <begin position="45"/>
        <end position="113"/>
    </location>
</feature>